<keyword evidence="1" id="KW-0597">Phosphoprotein</keyword>
<dbReference type="NCBIfam" id="TIGR00277">
    <property type="entry name" value="HDIG"/>
    <property type="match status" value="1"/>
</dbReference>
<evidence type="ECO:0000259" key="5">
    <source>
        <dbReference type="PROSITE" id="PS51832"/>
    </source>
</evidence>
<dbReference type="EMBL" id="CP018799">
    <property type="protein sequence ID" value="ATX80664.1"/>
    <property type="molecule type" value="Genomic_DNA"/>
</dbReference>
<dbReference type="InterPro" id="IPR035965">
    <property type="entry name" value="PAS-like_dom_sf"/>
</dbReference>
<dbReference type="InterPro" id="IPR000700">
    <property type="entry name" value="PAS-assoc_C"/>
</dbReference>
<dbReference type="PROSITE" id="PS50112">
    <property type="entry name" value="PAS"/>
    <property type="match status" value="1"/>
</dbReference>
<dbReference type="PANTHER" id="PTHR45228">
    <property type="entry name" value="CYCLIC DI-GMP PHOSPHODIESTERASE TM_0186-RELATED"/>
    <property type="match status" value="1"/>
</dbReference>
<dbReference type="PROSITE" id="PS50113">
    <property type="entry name" value="PAC"/>
    <property type="match status" value="1"/>
</dbReference>
<dbReference type="Pfam" id="PF13487">
    <property type="entry name" value="HD_5"/>
    <property type="match status" value="1"/>
</dbReference>
<dbReference type="RefSeq" id="WP_100278408.1">
    <property type="nucleotide sequence ID" value="NZ_CP018799.1"/>
</dbReference>
<sequence length="486" mass="54567">MSRILVVDDNVEWLNSLVDVFTEEGYEADAAKNGFEALEAAQKNTPDIIFTDLLMPEMDGFTLCNKLRSNPKLQHVPVIFCSGYFHEKDQKRLEDALEVARFIRKPVGFDEVLELVSSVLGEEMPKGAAAPVRSAEEEPHPDLQGIYNTTMLEKLTGMVDMLHEERQTFKDLLLRFNSLTDSATDAIIIANAKDEVCYWNRAAESCFQYSQDEVLKKSISIILPEHMQLIDERGLLGFFESDAAKVMGQYVELGLRRKDGSLFPAELSHSSWKEKDEVFHSIIIRDVTQRKGLENQLRKNLESFIGAVAKFVEARDPYTAGHQRRVSKLAVAIAEKLDLEQATIDGVHFGAMIHDIGKISVPAEILSKPSRLTAAEYEIIKAHSSLGFDILKEIDFPWPIAEMVHQHHERLDGTGYPNGLVGDDILIEAKIIAVADVVEAITSHRPYRPALGLEEAQTEIREGRGKRYDPAIVDACLEVTPDFDFT</sequence>
<dbReference type="InterPro" id="IPR037522">
    <property type="entry name" value="HD_GYP_dom"/>
</dbReference>
<feature type="modified residue" description="4-aspartylphosphate" evidence="1">
    <location>
        <position position="52"/>
    </location>
</feature>
<dbReference type="CDD" id="cd00130">
    <property type="entry name" value="PAS"/>
    <property type="match status" value="1"/>
</dbReference>
<dbReference type="AlphaFoldDB" id="A0A2K8L6R5"/>
<protein>
    <submittedName>
        <fullName evidence="6">PAS domain S-box-containing protein/HDIG domain-containing protein</fullName>
    </submittedName>
</protein>
<dbReference type="Gene3D" id="3.40.50.2300">
    <property type="match status" value="1"/>
</dbReference>
<dbReference type="SUPFAM" id="SSF109604">
    <property type="entry name" value="HD-domain/PDEase-like"/>
    <property type="match status" value="1"/>
</dbReference>
<proteinExistence type="predicted"/>
<dbReference type="InterPro" id="IPR011006">
    <property type="entry name" value="CheY-like_superfamily"/>
</dbReference>
<name>A0A2K8L6R5_MARES</name>
<dbReference type="Proteomes" id="UP000231701">
    <property type="component" value="Chromosome"/>
</dbReference>
<dbReference type="GO" id="GO:0000160">
    <property type="term" value="P:phosphorelay signal transduction system"/>
    <property type="evidence" value="ECO:0007669"/>
    <property type="project" value="InterPro"/>
</dbReference>
<evidence type="ECO:0000259" key="4">
    <source>
        <dbReference type="PROSITE" id="PS50113"/>
    </source>
</evidence>
<dbReference type="NCBIfam" id="TIGR00229">
    <property type="entry name" value="sensory_box"/>
    <property type="match status" value="1"/>
</dbReference>
<dbReference type="PANTHER" id="PTHR45228:SF4">
    <property type="entry name" value="LIPOPROTEIN"/>
    <property type="match status" value="1"/>
</dbReference>
<evidence type="ECO:0000259" key="3">
    <source>
        <dbReference type="PROSITE" id="PS50112"/>
    </source>
</evidence>
<evidence type="ECO:0000256" key="1">
    <source>
        <dbReference type="PROSITE-ProRule" id="PRU00169"/>
    </source>
</evidence>
<reference evidence="6 7" key="1">
    <citation type="submission" date="2016-12" db="EMBL/GenBank/DDBJ databases">
        <title>Isolation and genomic insights into novel planktonic Zetaproteobacteria from stratified waters of the Chesapeake Bay.</title>
        <authorList>
            <person name="McAllister S.M."/>
            <person name="Kato S."/>
            <person name="Chan C.S."/>
            <person name="Chiu B.K."/>
            <person name="Field E.K."/>
        </authorList>
    </citation>
    <scope>NUCLEOTIDE SEQUENCE [LARGE SCALE GENOMIC DNA]</scope>
    <source>
        <strain evidence="6 7">CP-5</strain>
    </source>
</reference>
<dbReference type="Pfam" id="PF13426">
    <property type="entry name" value="PAS_9"/>
    <property type="match status" value="1"/>
</dbReference>
<dbReference type="SMART" id="SM00448">
    <property type="entry name" value="REC"/>
    <property type="match status" value="1"/>
</dbReference>
<gene>
    <name evidence="6" type="ORF">Ga0123461_2259</name>
</gene>
<accession>A0A2K8L6R5</accession>
<dbReference type="Pfam" id="PF00072">
    <property type="entry name" value="Response_reg"/>
    <property type="match status" value="1"/>
</dbReference>
<dbReference type="GO" id="GO:0008081">
    <property type="term" value="F:phosphoric diester hydrolase activity"/>
    <property type="evidence" value="ECO:0007669"/>
    <property type="project" value="UniProtKB-ARBA"/>
</dbReference>
<dbReference type="PROSITE" id="PS51832">
    <property type="entry name" value="HD_GYP"/>
    <property type="match status" value="1"/>
</dbReference>
<dbReference type="SUPFAM" id="SSF55785">
    <property type="entry name" value="PYP-like sensor domain (PAS domain)"/>
    <property type="match status" value="1"/>
</dbReference>
<dbReference type="InterPro" id="IPR000014">
    <property type="entry name" value="PAS"/>
</dbReference>
<dbReference type="InterPro" id="IPR006675">
    <property type="entry name" value="HDIG_dom"/>
</dbReference>
<dbReference type="Gene3D" id="3.30.450.20">
    <property type="entry name" value="PAS domain"/>
    <property type="match status" value="1"/>
</dbReference>
<feature type="domain" description="PAC" evidence="4">
    <location>
        <begin position="249"/>
        <end position="299"/>
    </location>
</feature>
<dbReference type="SMART" id="SM00091">
    <property type="entry name" value="PAS"/>
    <property type="match status" value="1"/>
</dbReference>
<feature type="domain" description="PAS" evidence="3">
    <location>
        <begin position="175"/>
        <end position="242"/>
    </location>
</feature>
<dbReference type="SUPFAM" id="SSF52172">
    <property type="entry name" value="CheY-like"/>
    <property type="match status" value="1"/>
</dbReference>
<dbReference type="PROSITE" id="PS50110">
    <property type="entry name" value="RESPONSE_REGULATORY"/>
    <property type="match status" value="1"/>
</dbReference>
<dbReference type="InterPro" id="IPR003607">
    <property type="entry name" value="HD/PDEase_dom"/>
</dbReference>
<evidence type="ECO:0000259" key="2">
    <source>
        <dbReference type="PROSITE" id="PS50110"/>
    </source>
</evidence>
<dbReference type="InterPro" id="IPR052020">
    <property type="entry name" value="Cyclic_di-GMP/3'3'-cGAMP_PDE"/>
</dbReference>
<dbReference type="SMART" id="SM00471">
    <property type="entry name" value="HDc"/>
    <property type="match status" value="1"/>
</dbReference>
<dbReference type="KEGG" id="maes:Ga0123461_2259"/>
<dbReference type="OrthoDB" id="5288086at2"/>
<evidence type="ECO:0000313" key="7">
    <source>
        <dbReference type="Proteomes" id="UP000231701"/>
    </source>
</evidence>
<dbReference type="Gene3D" id="1.10.3210.10">
    <property type="entry name" value="Hypothetical protein af1432"/>
    <property type="match status" value="1"/>
</dbReference>
<feature type="domain" description="Response regulatory" evidence="2">
    <location>
        <begin position="3"/>
        <end position="120"/>
    </location>
</feature>
<dbReference type="CDD" id="cd00077">
    <property type="entry name" value="HDc"/>
    <property type="match status" value="1"/>
</dbReference>
<keyword evidence="7" id="KW-1185">Reference proteome</keyword>
<feature type="domain" description="HD-GYP" evidence="5">
    <location>
        <begin position="297"/>
        <end position="486"/>
    </location>
</feature>
<dbReference type="InterPro" id="IPR001789">
    <property type="entry name" value="Sig_transdc_resp-reg_receiver"/>
</dbReference>
<organism evidence="6 7">
    <name type="scientific">Mariprofundus aestuarium</name>
    <dbReference type="NCBI Taxonomy" id="1921086"/>
    <lineage>
        <taxon>Bacteria</taxon>
        <taxon>Pseudomonadati</taxon>
        <taxon>Pseudomonadota</taxon>
        <taxon>Candidatius Mariprofundia</taxon>
        <taxon>Mariprofundales</taxon>
        <taxon>Mariprofundaceae</taxon>
        <taxon>Mariprofundus</taxon>
    </lineage>
</organism>
<evidence type="ECO:0000313" key="6">
    <source>
        <dbReference type="EMBL" id="ATX80664.1"/>
    </source>
</evidence>